<organism evidence="1 2">
    <name type="scientific">Arabis nemorensis</name>
    <dbReference type="NCBI Taxonomy" id="586526"/>
    <lineage>
        <taxon>Eukaryota</taxon>
        <taxon>Viridiplantae</taxon>
        <taxon>Streptophyta</taxon>
        <taxon>Embryophyta</taxon>
        <taxon>Tracheophyta</taxon>
        <taxon>Spermatophyta</taxon>
        <taxon>Magnoliopsida</taxon>
        <taxon>eudicotyledons</taxon>
        <taxon>Gunneridae</taxon>
        <taxon>Pentapetalae</taxon>
        <taxon>rosids</taxon>
        <taxon>malvids</taxon>
        <taxon>Brassicales</taxon>
        <taxon>Brassicaceae</taxon>
        <taxon>Arabideae</taxon>
        <taxon>Arabis</taxon>
    </lineage>
</organism>
<keyword evidence="2" id="KW-1185">Reference proteome</keyword>
<dbReference type="Proteomes" id="UP000489600">
    <property type="component" value="Unassembled WGS sequence"/>
</dbReference>
<dbReference type="AlphaFoldDB" id="A0A565B6T7"/>
<protein>
    <submittedName>
        <fullName evidence="1">Uncharacterized protein</fullName>
    </submittedName>
</protein>
<accession>A0A565B6T7</accession>
<evidence type="ECO:0000313" key="1">
    <source>
        <dbReference type="EMBL" id="VVA97396.1"/>
    </source>
</evidence>
<gene>
    <name evidence="1" type="ORF">ANE_LOCUS7841</name>
</gene>
<evidence type="ECO:0000313" key="2">
    <source>
        <dbReference type="Proteomes" id="UP000489600"/>
    </source>
</evidence>
<comment type="caution">
    <text evidence="1">The sequence shown here is derived from an EMBL/GenBank/DDBJ whole genome shotgun (WGS) entry which is preliminary data.</text>
</comment>
<name>A0A565B6T7_9BRAS</name>
<proteinExistence type="predicted"/>
<sequence length="99" mass="11127">MKIVNSITLKEGMRNEYRKAVTDAKNEGNLATVYQIGAEKVRELLGVREELNHYIDGNGSPCVTMKVTHQRKVKKNAVGGGTIDVFEPTDYTVKSTQWR</sequence>
<dbReference type="EMBL" id="CABITT030000003">
    <property type="protein sequence ID" value="VVA97396.1"/>
    <property type="molecule type" value="Genomic_DNA"/>
</dbReference>
<reference evidence="1" key="1">
    <citation type="submission" date="2019-07" db="EMBL/GenBank/DDBJ databases">
        <authorList>
            <person name="Dittberner H."/>
        </authorList>
    </citation>
    <scope>NUCLEOTIDE SEQUENCE [LARGE SCALE GENOMIC DNA]</scope>
</reference>